<keyword evidence="1" id="KW-0472">Membrane</keyword>
<sequence length="218" mass="25477">MLQKQNENRKGLFFLAYLGLFFLSWTSIIWIMKQVHLGDLESVSSVMLKVLIWFFPVYIYLKKVDQADPWQFLKLKGSFHHGLRRLIIPFAFLSLYFVMIILLNGGEVDFEWSFSNFFQSVILAGLVEEIVFRGFILQTLNRYMTFVPANVITAVLFVCIHFVYWINADLPGEFLLVRSLQVFIVGFIFGFVFRRGNSLWTVVLFHSFYNLGVLLIGN</sequence>
<reference evidence="3 4" key="1">
    <citation type="submission" date="2018-03" db="EMBL/GenBank/DDBJ databases">
        <title>Genomic Encyclopedia of Archaeal and Bacterial Type Strains, Phase II (KMG-II): from individual species to whole genera.</title>
        <authorList>
            <person name="Goeker M."/>
        </authorList>
    </citation>
    <scope>NUCLEOTIDE SEQUENCE [LARGE SCALE GENOMIC DNA]</scope>
    <source>
        <strain evidence="3 4">RHA1</strain>
    </source>
</reference>
<feature type="domain" description="CAAX prenyl protease 2/Lysostaphin resistance protein A-like" evidence="2">
    <location>
        <begin position="112"/>
        <end position="211"/>
    </location>
</feature>
<keyword evidence="4" id="KW-1185">Reference proteome</keyword>
<keyword evidence="1" id="KW-0812">Transmembrane</keyword>
<evidence type="ECO:0000313" key="3">
    <source>
        <dbReference type="EMBL" id="PRZ12372.1"/>
    </source>
</evidence>
<comment type="caution">
    <text evidence="3">The sequence shown here is derived from an EMBL/GenBank/DDBJ whole genome shotgun (WGS) entry which is preliminary data.</text>
</comment>
<feature type="transmembrane region" description="Helical" evidence="1">
    <location>
        <begin position="117"/>
        <end position="136"/>
    </location>
</feature>
<feature type="transmembrane region" description="Helical" evidence="1">
    <location>
        <begin position="143"/>
        <end position="166"/>
    </location>
</feature>
<gene>
    <name evidence="3" type="ORF">CLV36_11436</name>
</gene>
<proteinExistence type="predicted"/>
<dbReference type="InterPro" id="IPR003675">
    <property type="entry name" value="Rce1/LyrA-like_dom"/>
</dbReference>
<dbReference type="PANTHER" id="PTHR43592:SF15">
    <property type="entry name" value="CAAX AMINO TERMINAL PROTEASE FAMILY PROTEIN"/>
    <property type="match status" value="1"/>
</dbReference>
<evidence type="ECO:0000256" key="1">
    <source>
        <dbReference type="SAM" id="Phobius"/>
    </source>
</evidence>
<feature type="transmembrane region" description="Helical" evidence="1">
    <location>
        <begin position="82"/>
        <end position="105"/>
    </location>
</feature>
<dbReference type="PANTHER" id="PTHR43592">
    <property type="entry name" value="CAAX AMINO TERMINAL PROTEASE"/>
    <property type="match status" value="1"/>
</dbReference>
<feature type="transmembrane region" description="Helical" evidence="1">
    <location>
        <begin position="199"/>
        <end position="217"/>
    </location>
</feature>
<name>A0ABX5EP86_9BACL</name>
<organism evidence="3 4">
    <name type="scientific">Laceyella sediminis</name>
    <dbReference type="NCBI Taxonomy" id="573074"/>
    <lineage>
        <taxon>Bacteria</taxon>
        <taxon>Bacillati</taxon>
        <taxon>Bacillota</taxon>
        <taxon>Bacilli</taxon>
        <taxon>Bacillales</taxon>
        <taxon>Thermoactinomycetaceae</taxon>
        <taxon>Laceyella</taxon>
    </lineage>
</organism>
<feature type="transmembrane region" description="Helical" evidence="1">
    <location>
        <begin position="43"/>
        <end position="61"/>
    </location>
</feature>
<feature type="transmembrane region" description="Helical" evidence="1">
    <location>
        <begin position="172"/>
        <end position="192"/>
    </location>
</feature>
<dbReference type="Proteomes" id="UP000238836">
    <property type="component" value="Unassembled WGS sequence"/>
</dbReference>
<feature type="transmembrane region" description="Helical" evidence="1">
    <location>
        <begin position="12"/>
        <end position="31"/>
    </location>
</feature>
<dbReference type="EMBL" id="PVTZ01000014">
    <property type="protein sequence ID" value="PRZ12372.1"/>
    <property type="molecule type" value="Genomic_DNA"/>
</dbReference>
<evidence type="ECO:0000259" key="2">
    <source>
        <dbReference type="Pfam" id="PF02517"/>
    </source>
</evidence>
<dbReference type="Pfam" id="PF02517">
    <property type="entry name" value="Rce1-like"/>
    <property type="match status" value="1"/>
</dbReference>
<evidence type="ECO:0000313" key="4">
    <source>
        <dbReference type="Proteomes" id="UP000238836"/>
    </source>
</evidence>
<keyword evidence="1" id="KW-1133">Transmembrane helix</keyword>
<accession>A0ABX5EP86</accession>
<protein>
    <recommendedName>
        <fullName evidence="2">CAAX prenyl protease 2/Lysostaphin resistance protein A-like domain-containing protein</fullName>
    </recommendedName>
</protein>
<dbReference type="RefSeq" id="WP_106343130.1">
    <property type="nucleotide sequence ID" value="NZ_PVTZ01000014.1"/>
</dbReference>